<proteinExistence type="predicted"/>
<dbReference type="EMBL" id="CAJOBO010002321">
    <property type="protein sequence ID" value="CAF4444521.1"/>
    <property type="molecule type" value="Genomic_DNA"/>
</dbReference>
<dbReference type="InterPro" id="IPR019734">
    <property type="entry name" value="TPR_rpt"/>
</dbReference>
<protein>
    <submittedName>
        <fullName evidence="4">Uncharacterized protein</fullName>
    </submittedName>
</protein>
<keyword evidence="1" id="KW-0677">Repeat</keyword>
<sequence>MAIHFYEKSLEISRQILSPNHHYLASSYNGIGMAYMKKGVYVEALSSHEKSLQMFEKTLGPNDCHVSISDVHQLALSIIETTNSLEEINILDFFEKRLESVSPKIPMSYITRKFNSLTNVQYNGSFQNICQHHVGSSVSNNLSPNMLTSSHNFSQINNSLTEPITIDNAILTATLSQANDQFYLNESMPVEVRDHSNQSLTVTPVNCTSNTNVHIESRITNDLIFTQQYLQSEIIKPYQIHIKAQPRSKFRPRTQNESKTTSHYLRCEANAELEYPAIYVRQEWARESDTNIIEVSLMDIEKKPHLYTLDNKTRMKQPDDQLLIFKQEEVNTLYFIVTNQDFINGYKSFMMELIKSKQDDIITKKVIRSQKLDQSLLRFTRIYRDQHGEYQRDKNSEVFSCTMQESYGDVSVENMSPQYGPMCGQTMVFIVFKGRITKDNLSFIICEPTTDSSEKIKKFTLNGTIVYFPMPSAPFPSMNNIKVSIQIYFKNERIRELDYVYMNFSDQVTNVDCTQSMSDIGNFTTTITLTQDGATNIQCMPKLAKNLSKRKPKKRLNSKND</sequence>
<dbReference type="Gene3D" id="1.25.40.10">
    <property type="entry name" value="Tetratricopeptide repeat domain"/>
    <property type="match status" value="1"/>
</dbReference>
<dbReference type="PROSITE" id="PS50005">
    <property type="entry name" value="TPR"/>
    <property type="match status" value="1"/>
</dbReference>
<comment type="caution">
    <text evidence="4">The sequence shown here is derived from an EMBL/GenBank/DDBJ whole genome shotgun (WGS) entry which is preliminary data.</text>
</comment>
<evidence type="ECO:0000313" key="5">
    <source>
        <dbReference type="Proteomes" id="UP000663851"/>
    </source>
</evidence>
<dbReference type="Pfam" id="PF13424">
    <property type="entry name" value="TPR_12"/>
    <property type="match status" value="1"/>
</dbReference>
<organism evidence="4 5">
    <name type="scientific">Rotaria socialis</name>
    <dbReference type="NCBI Taxonomy" id="392032"/>
    <lineage>
        <taxon>Eukaryota</taxon>
        <taxon>Metazoa</taxon>
        <taxon>Spiralia</taxon>
        <taxon>Gnathifera</taxon>
        <taxon>Rotifera</taxon>
        <taxon>Eurotatoria</taxon>
        <taxon>Bdelloidea</taxon>
        <taxon>Philodinida</taxon>
        <taxon>Philodinidae</taxon>
        <taxon>Rotaria</taxon>
    </lineage>
</organism>
<evidence type="ECO:0000256" key="2">
    <source>
        <dbReference type="ARBA" id="ARBA00022803"/>
    </source>
</evidence>
<dbReference type="AlphaFoldDB" id="A0A820S1B2"/>
<dbReference type="SUPFAM" id="SSF48452">
    <property type="entry name" value="TPR-like"/>
    <property type="match status" value="1"/>
</dbReference>
<evidence type="ECO:0000256" key="3">
    <source>
        <dbReference type="PROSITE-ProRule" id="PRU00339"/>
    </source>
</evidence>
<gene>
    <name evidence="4" type="ORF">HFQ381_LOCUS23392</name>
</gene>
<keyword evidence="2 3" id="KW-0802">TPR repeat</keyword>
<accession>A0A820S1B2</accession>
<evidence type="ECO:0000256" key="1">
    <source>
        <dbReference type="ARBA" id="ARBA00022737"/>
    </source>
</evidence>
<dbReference type="InterPro" id="IPR011990">
    <property type="entry name" value="TPR-like_helical_dom_sf"/>
</dbReference>
<name>A0A820S1B2_9BILA</name>
<feature type="repeat" description="TPR" evidence="3">
    <location>
        <begin position="25"/>
        <end position="58"/>
    </location>
</feature>
<evidence type="ECO:0000313" key="4">
    <source>
        <dbReference type="EMBL" id="CAF4444521.1"/>
    </source>
</evidence>
<dbReference type="PANTHER" id="PTHR45641">
    <property type="entry name" value="TETRATRICOPEPTIDE REPEAT PROTEIN (AFU_ORTHOLOGUE AFUA_6G03870)"/>
    <property type="match status" value="1"/>
</dbReference>
<dbReference type="Proteomes" id="UP000663851">
    <property type="component" value="Unassembled WGS sequence"/>
</dbReference>
<reference evidence="4" key="1">
    <citation type="submission" date="2021-02" db="EMBL/GenBank/DDBJ databases">
        <authorList>
            <person name="Nowell W R."/>
        </authorList>
    </citation>
    <scope>NUCLEOTIDE SEQUENCE</scope>
</reference>